<gene>
    <name evidence="6" type="primary">g8101</name>
    <name evidence="6" type="ORF">VP750_LOCUS6960</name>
</gene>
<dbReference type="Pfam" id="PF05761">
    <property type="entry name" value="5_nucleotid"/>
    <property type="match status" value="1"/>
</dbReference>
<reference evidence="6 7" key="1">
    <citation type="submission" date="2024-06" db="EMBL/GenBank/DDBJ databases">
        <authorList>
            <person name="Kraege A."/>
            <person name="Thomma B."/>
        </authorList>
    </citation>
    <scope>NUCLEOTIDE SEQUENCE [LARGE SCALE GENOMIC DNA]</scope>
</reference>
<feature type="region of interest" description="Disordered" evidence="5">
    <location>
        <begin position="447"/>
        <end position="482"/>
    </location>
</feature>
<dbReference type="InterPro" id="IPR023214">
    <property type="entry name" value="HAD_sf"/>
</dbReference>
<dbReference type="PANTHER" id="PTHR12103">
    <property type="entry name" value="5'-NUCLEOTIDASE DOMAIN-CONTAINING"/>
    <property type="match status" value="1"/>
</dbReference>
<dbReference type="InterPro" id="IPR008380">
    <property type="entry name" value="HAD-SF_hydro_IG_5-nucl"/>
</dbReference>
<comment type="caution">
    <text evidence="6">The sequence shown here is derived from an EMBL/GenBank/DDBJ whole genome shotgun (WGS) entry which is preliminary data.</text>
</comment>
<dbReference type="InterPro" id="IPR016695">
    <property type="entry name" value="Pur_nucleotidase"/>
</dbReference>
<keyword evidence="7" id="KW-1185">Reference proteome</keyword>
<comment type="similarity">
    <text evidence="1">Belongs to the 5'(3')-deoxyribonucleotidase family.</text>
</comment>
<dbReference type="SUPFAM" id="SSF56784">
    <property type="entry name" value="HAD-like"/>
    <property type="match status" value="1"/>
</dbReference>
<evidence type="ECO:0000256" key="5">
    <source>
        <dbReference type="SAM" id="MobiDB-lite"/>
    </source>
</evidence>
<organism evidence="6 7">
    <name type="scientific">Coccomyxa viridis</name>
    <dbReference type="NCBI Taxonomy" id="1274662"/>
    <lineage>
        <taxon>Eukaryota</taxon>
        <taxon>Viridiplantae</taxon>
        <taxon>Chlorophyta</taxon>
        <taxon>core chlorophytes</taxon>
        <taxon>Trebouxiophyceae</taxon>
        <taxon>Trebouxiophyceae incertae sedis</taxon>
        <taxon>Coccomyxaceae</taxon>
        <taxon>Coccomyxa</taxon>
    </lineage>
</organism>
<dbReference type="PIRSF" id="PIRSF017434">
    <property type="entry name" value="Purine_5'-nucleotidase"/>
    <property type="match status" value="1"/>
</dbReference>
<accession>A0ABP1FZJ3</accession>
<evidence type="ECO:0000313" key="7">
    <source>
        <dbReference type="Proteomes" id="UP001497392"/>
    </source>
</evidence>
<dbReference type="InterPro" id="IPR036412">
    <property type="entry name" value="HAD-like_sf"/>
</dbReference>
<keyword evidence="2" id="KW-0479">Metal-binding</keyword>
<evidence type="ECO:0000256" key="4">
    <source>
        <dbReference type="ARBA" id="ARBA00022842"/>
    </source>
</evidence>
<evidence type="ECO:0000313" key="6">
    <source>
        <dbReference type="EMBL" id="CAL5225301.1"/>
    </source>
</evidence>
<name>A0ABP1FZJ3_9CHLO</name>
<proteinExistence type="inferred from homology"/>
<dbReference type="EMBL" id="CAXHTA020000012">
    <property type="protein sequence ID" value="CAL5225301.1"/>
    <property type="molecule type" value="Genomic_DNA"/>
</dbReference>
<keyword evidence="3" id="KW-0378">Hydrolase</keyword>
<dbReference type="Proteomes" id="UP001497392">
    <property type="component" value="Unassembled WGS sequence"/>
</dbReference>
<dbReference type="Gene3D" id="3.40.50.1000">
    <property type="entry name" value="HAD superfamily/HAD-like"/>
    <property type="match status" value="1"/>
</dbReference>
<protein>
    <submittedName>
        <fullName evidence="6">G8101 protein</fullName>
    </submittedName>
</protein>
<dbReference type="NCBIfam" id="TIGR02244">
    <property type="entry name" value="HAD-IG-Ncltidse"/>
    <property type="match status" value="1"/>
</dbReference>
<feature type="compositionally biased region" description="Low complexity" evidence="5">
    <location>
        <begin position="463"/>
        <end position="479"/>
    </location>
</feature>
<evidence type="ECO:0000256" key="1">
    <source>
        <dbReference type="ARBA" id="ARBA00009589"/>
    </source>
</evidence>
<dbReference type="PANTHER" id="PTHR12103:SF22">
    <property type="entry name" value="HAD-SUPERFAMILY HYDROLASE, SUBFAMILY IG, 5'-NUCLEOTIDASE"/>
    <property type="match status" value="1"/>
</dbReference>
<keyword evidence="4" id="KW-0460">Magnesium</keyword>
<evidence type="ECO:0000256" key="3">
    <source>
        <dbReference type="ARBA" id="ARBA00022801"/>
    </source>
</evidence>
<sequence length="617" mass="69400">MVEPVDEDDAEVDFLGEPTTGNLHLVERVSSEGVANVLGLNSIDDIFTIPFRELKEKQHELLVDMGIPPSSYPRGLPHRAVYCSRTLNLRSIQVVGLDMDYTLIHYDVNAWEGKAFAEGVANLQEMGCLVEGLTFQPDLVIRGLIVDKHLGNIVKADRFGIVKRAMHGTRLMSWSEVRETYGRELVNLRNEGRYTFLNTLFSVSEAVLYMQMVDRMDQGAIPAQVVAQSYEALWKLVSKALYRTHVEGKLKAEIIQDPAAFVELDPEMAYTLLDLKRAGKLLLLITNSDYEYTNCMMKFAYDRYLAAEGMQWRDLFDMVIVQARKPDFFNYNMSLYEVVTDDGLMRPVMKARKGALFCGGSARMVEAALGIEGDDILYVGDHIYTDAALAKINFRWRTALIVRELEEEIEALAVGKEHRRALKELMNKKELVGDLFNNLRLTRQRLNDSARAHSSTIPTPAKGSSSATLSSRSSSGSAEETGDSWQAASTSLDLSLPAGADEQSINFTLAQLIMVMERLDTQIGPMLEEDGKEFNKRWGYLSRAGLNDKSQFTRQIEKYADIYTSRVCNLFRYTPYAYFRSPSQSLAHDRNISPRAMLDAEPWEDGNCSSGEASHSG</sequence>
<evidence type="ECO:0000256" key="2">
    <source>
        <dbReference type="ARBA" id="ARBA00022723"/>
    </source>
</evidence>